<protein>
    <recommendedName>
        <fullName evidence="3">Kinesin motor domain-containing protein</fullName>
    </recommendedName>
</protein>
<keyword evidence="5" id="KW-1185">Reference proteome</keyword>
<reference evidence="4 5" key="1">
    <citation type="journal article" date="2009" name="Nature">
        <title>Evolution of pathogenicity and sexual reproduction in eight Candida genomes.</title>
        <authorList>
            <person name="Butler G."/>
            <person name="Rasmussen M.D."/>
            <person name="Lin M.F."/>
            <person name="Santos M.A."/>
            <person name="Sakthikumar S."/>
            <person name="Munro C.A."/>
            <person name="Rheinbay E."/>
            <person name="Grabherr M."/>
            <person name="Forche A."/>
            <person name="Reedy J.L."/>
            <person name="Agrafioti I."/>
            <person name="Arnaud M.B."/>
            <person name="Bates S."/>
            <person name="Brown A.J."/>
            <person name="Brunke S."/>
            <person name="Costanzo M.C."/>
            <person name="Fitzpatrick D.A."/>
            <person name="de Groot P.W."/>
            <person name="Harris D."/>
            <person name="Hoyer L.L."/>
            <person name="Hube B."/>
            <person name="Klis F.M."/>
            <person name="Kodira C."/>
            <person name="Lennard N."/>
            <person name="Logue M.E."/>
            <person name="Martin R."/>
            <person name="Neiman A.M."/>
            <person name="Nikolaou E."/>
            <person name="Quail M.A."/>
            <person name="Quinn J."/>
            <person name="Santos M.C."/>
            <person name="Schmitzberger F.F."/>
            <person name="Sherlock G."/>
            <person name="Shah P."/>
            <person name="Silverstein K.A."/>
            <person name="Skrzypek M.S."/>
            <person name="Soll D."/>
            <person name="Staggs R."/>
            <person name="Stansfield I."/>
            <person name="Stumpf M.P."/>
            <person name="Sudbery P.E."/>
            <person name="Srikantha T."/>
            <person name="Zeng Q."/>
            <person name="Berman J."/>
            <person name="Berriman M."/>
            <person name="Heitman J."/>
            <person name="Gow N.A."/>
            <person name="Lorenz M.C."/>
            <person name="Birren B.W."/>
            <person name="Kellis M."/>
            <person name="Cuomo C.A."/>
        </authorList>
    </citation>
    <scope>NUCLEOTIDE SEQUENCE [LARGE SCALE GENOMIC DNA]</scope>
    <source>
        <strain evidence="5">ATCC MYA-3404 / T1</strain>
    </source>
</reference>
<evidence type="ECO:0000313" key="4">
    <source>
        <dbReference type="EMBL" id="EER35010.1"/>
    </source>
</evidence>
<proteinExistence type="inferred from homology"/>
<dbReference type="GO" id="GO:0003777">
    <property type="term" value="F:microtubule motor activity"/>
    <property type="evidence" value="ECO:0007669"/>
    <property type="project" value="InterPro"/>
</dbReference>
<sequence length="576" mass="66691">MEEENLNNINSKLKSKLASTLNINKSKRPLDDSTNLNKMRKFQSSSRLPISSSSNHEEMNRFRQLINDKTLEIENIKINSISLRNEIESQNLENYRIDSNFQNLEITLNDLNLKINELMGYKEQSLISLSKKYELEQKRLNMNHQEKLNDIKEEITKKVDDLLTKKQEKYEKEINELTKEINEMMESKVKVEADMDKKLILLKENHHTKESSMIGELQDECDKSKTEIETITQEIIVKTNQIDDIKLNKFTQLEKEHARFMNLLEQLKIKNNHKQNEIDNLENQISNKKSKVKSLHQSSEERSEELKRLNFEIARMKSELINQETKRRKLHGKLQDLKGNIRVFCRIRNATSSDLVKYQIPQDINDESKQDLLITKTNNNNNTNNATYRFSFDKIFPPEHTNDMIFDELSQLIQCSLDGTNVCVFAYGQTGSGKTFTMSHPQNGMIPLSIMKIFQDIDDLKEKGWSYSIFGKFIEIYNESIIDLLNPTNSMKHEIKHDDSVNKTTVTNITTIEITSPNQAHEILTMANKKRSTAATKSNDHSSRSHSIFIIELQGDNSITGESSNGILNLIDLAGI</sequence>
<dbReference type="GO" id="GO:0008017">
    <property type="term" value="F:microtubule binding"/>
    <property type="evidence" value="ECO:0007669"/>
    <property type="project" value="InterPro"/>
</dbReference>
<organism evidence="4 5">
    <name type="scientific">Candida tropicalis (strain ATCC MYA-3404 / T1)</name>
    <name type="common">Yeast</name>
    <dbReference type="NCBI Taxonomy" id="294747"/>
    <lineage>
        <taxon>Eukaryota</taxon>
        <taxon>Fungi</taxon>
        <taxon>Dikarya</taxon>
        <taxon>Ascomycota</taxon>
        <taxon>Saccharomycotina</taxon>
        <taxon>Pichiomycetes</taxon>
        <taxon>Debaryomycetaceae</taxon>
        <taxon>Candida/Lodderomyces clade</taxon>
        <taxon>Candida</taxon>
    </lineage>
</organism>
<dbReference type="PANTHER" id="PTHR47972">
    <property type="entry name" value="KINESIN-LIKE PROTEIN KLP-3"/>
    <property type="match status" value="1"/>
</dbReference>
<dbReference type="InterPro" id="IPR027417">
    <property type="entry name" value="P-loop_NTPase"/>
</dbReference>
<dbReference type="Gene3D" id="3.40.850.10">
    <property type="entry name" value="Kinesin motor domain"/>
    <property type="match status" value="1"/>
</dbReference>
<name>C5M7P0_CANTT</name>
<dbReference type="GO" id="GO:0007018">
    <property type="term" value="P:microtubule-based movement"/>
    <property type="evidence" value="ECO:0007669"/>
    <property type="project" value="InterPro"/>
</dbReference>
<dbReference type="VEuPathDB" id="FungiDB:CTRG_01872"/>
<feature type="domain" description="Kinesin motor" evidence="3">
    <location>
        <begin position="340"/>
        <end position="576"/>
    </location>
</feature>
<dbReference type="Pfam" id="PF00225">
    <property type="entry name" value="Kinesin"/>
    <property type="match status" value="1"/>
</dbReference>
<dbReference type="GeneID" id="8300136"/>
<dbReference type="KEGG" id="ctp:CTRG_01872"/>
<evidence type="ECO:0000313" key="5">
    <source>
        <dbReference type="Proteomes" id="UP000002037"/>
    </source>
</evidence>
<dbReference type="InterPro" id="IPR036961">
    <property type="entry name" value="Kinesin_motor_dom_sf"/>
</dbReference>
<evidence type="ECO:0000259" key="3">
    <source>
        <dbReference type="PROSITE" id="PS50067"/>
    </source>
</evidence>
<dbReference type="PROSITE" id="PS50067">
    <property type="entry name" value="KINESIN_MOTOR_2"/>
    <property type="match status" value="1"/>
</dbReference>
<dbReference type="HOGENOM" id="CLU_001485_12_4_1"/>
<keyword evidence="1" id="KW-0547">Nucleotide-binding</keyword>
<dbReference type="AlphaFoldDB" id="C5M7P0"/>
<accession>C5M7P0</accession>
<dbReference type="SUPFAM" id="SSF52540">
    <property type="entry name" value="P-loop containing nucleoside triphosphate hydrolases"/>
    <property type="match status" value="1"/>
</dbReference>
<dbReference type="PRINTS" id="PR00380">
    <property type="entry name" value="KINESINHEAVY"/>
</dbReference>
<evidence type="ECO:0000256" key="1">
    <source>
        <dbReference type="PROSITE-ProRule" id="PRU00283"/>
    </source>
</evidence>
<feature type="region of interest" description="Disordered" evidence="2">
    <location>
        <begin position="282"/>
        <end position="303"/>
    </location>
</feature>
<evidence type="ECO:0000256" key="2">
    <source>
        <dbReference type="SAM" id="MobiDB-lite"/>
    </source>
</evidence>
<dbReference type="eggNOG" id="KOG0239">
    <property type="taxonomic scope" value="Eukaryota"/>
</dbReference>
<dbReference type="InterPro" id="IPR027640">
    <property type="entry name" value="Kinesin-like_fam"/>
</dbReference>
<comment type="similarity">
    <text evidence="1">Belongs to the TRAFAC class myosin-kinesin ATPase superfamily. Kinesin family.</text>
</comment>
<dbReference type="Proteomes" id="UP000002037">
    <property type="component" value="Unassembled WGS sequence"/>
</dbReference>
<dbReference type="InterPro" id="IPR001752">
    <property type="entry name" value="Kinesin_motor_dom"/>
</dbReference>
<dbReference type="SMART" id="SM00129">
    <property type="entry name" value="KISc"/>
    <property type="match status" value="1"/>
</dbReference>
<gene>
    <name evidence="4" type="ORF">CTRG_01872</name>
</gene>
<feature type="binding site" evidence="1">
    <location>
        <begin position="428"/>
        <end position="435"/>
    </location>
    <ligand>
        <name>ATP</name>
        <dbReference type="ChEBI" id="CHEBI:30616"/>
    </ligand>
</feature>
<dbReference type="PANTHER" id="PTHR47972:SF28">
    <property type="entry name" value="KINESIN-LIKE PROTEIN KLP-3"/>
    <property type="match status" value="1"/>
</dbReference>
<dbReference type="GO" id="GO:0015630">
    <property type="term" value="C:microtubule cytoskeleton"/>
    <property type="evidence" value="ECO:0007669"/>
    <property type="project" value="TreeGrafter"/>
</dbReference>
<dbReference type="OrthoDB" id="3176171at2759"/>
<dbReference type="GO" id="GO:0005524">
    <property type="term" value="F:ATP binding"/>
    <property type="evidence" value="ECO:0007669"/>
    <property type="project" value="UniProtKB-UniRule"/>
</dbReference>
<dbReference type="EMBL" id="GG692396">
    <property type="protein sequence ID" value="EER35010.1"/>
    <property type="molecule type" value="Genomic_DNA"/>
</dbReference>
<keyword evidence="1" id="KW-0067">ATP-binding</keyword>
<dbReference type="STRING" id="294747.C5M7P0"/>
<keyword evidence="1" id="KW-0505">Motor protein</keyword>
<dbReference type="RefSeq" id="XP_002547565.1">
    <property type="nucleotide sequence ID" value="XM_002547519.1"/>
</dbReference>